<accession>A0A7E4V8I4</accession>
<sequence length="379" mass="42318">MSTQPPPSSDSGSCRRGQRARRPPKRLSSPSIAFGADFEKADLKAKPLHRPKRVRLSSPVVNYDEREPIVLLSEREIWQVFYQRIADMRHVDPAVDEKAKKSEIAPQPEATDKAQLIPTITVKSAFDDPAQPFPREVPPSPEANPNIPQGKRVSNFRNVSFTGIATTSPLLHVSTDGTNDASNTYTAEVPINGWHGKISFSCINPLDKTAGIDLIITPNGAYELFEFGKHDEVGCRFQQRHDPVKFRFRDNRIHIEGLHNPKGKRVSSHRKVYFTATTTPLPYLHIATDATNTAEYIYGTGVALDGWHGKIRFSCVNCGLDKTAGADLIITPGGSYELFEFGKHRNAECLYLPLDNPAGFHFHDNRIHIKAPVSFIHHQ</sequence>
<feature type="compositionally biased region" description="Basic residues" evidence="1">
    <location>
        <begin position="16"/>
        <end position="25"/>
    </location>
</feature>
<dbReference type="AlphaFoldDB" id="A0A7E4V8I4"/>
<organism evidence="2 3">
    <name type="scientific">Panagrellus redivivus</name>
    <name type="common">Microworm</name>
    <dbReference type="NCBI Taxonomy" id="6233"/>
    <lineage>
        <taxon>Eukaryota</taxon>
        <taxon>Metazoa</taxon>
        <taxon>Ecdysozoa</taxon>
        <taxon>Nematoda</taxon>
        <taxon>Chromadorea</taxon>
        <taxon>Rhabditida</taxon>
        <taxon>Tylenchina</taxon>
        <taxon>Panagrolaimomorpha</taxon>
        <taxon>Panagrolaimoidea</taxon>
        <taxon>Panagrolaimidae</taxon>
        <taxon>Panagrellus</taxon>
    </lineage>
</organism>
<evidence type="ECO:0000313" key="3">
    <source>
        <dbReference type="WBParaSite" id="Pan_g1791.t1"/>
    </source>
</evidence>
<feature type="region of interest" description="Disordered" evidence="1">
    <location>
        <begin position="1"/>
        <end position="33"/>
    </location>
</feature>
<reference evidence="2" key="1">
    <citation type="journal article" date="2013" name="Genetics">
        <title>The draft genome and transcriptome of Panagrellus redivivus are shaped by the harsh demands of a free-living lifestyle.</title>
        <authorList>
            <person name="Srinivasan J."/>
            <person name="Dillman A.R."/>
            <person name="Macchietto M.G."/>
            <person name="Heikkinen L."/>
            <person name="Lakso M."/>
            <person name="Fracchia K.M."/>
            <person name="Antoshechkin I."/>
            <person name="Mortazavi A."/>
            <person name="Wong G."/>
            <person name="Sternberg P.W."/>
        </authorList>
    </citation>
    <scope>NUCLEOTIDE SEQUENCE [LARGE SCALE GENOMIC DNA]</scope>
    <source>
        <strain evidence="2">MT8872</strain>
    </source>
</reference>
<proteinExistence type="predicted"/>
<evidence type="ECO:0000313" key="2">
    <source>
        <dbReference type="Proteomes" id="UP000492821"/>
    </source>
</evidence>
<protein>
    <submittedName>
        <fullName evidence="3">Altered inheritance of mitochondria protein 24, mitochondrial</fullName>
    </submittedName>
</protein>
<dbReference type="WBParaSite" id="Pan_g1791.t1">
    <property type="protein sequence ID" value="Pan_g1791.t1"/>
    <property type="gene ID" value="Pan_g1791"/>
</dbReference>
<evidence type="ECO:0000256" key="1">
    <source>
        <dbReference type="SAM" id="MobiDB-lite"/>
    </source>
</evidence>
<dbReference type="Proteomes" id="UP000492821">
    <property type="component" value="Unassembled WGS sequence"/>
</dbReference>
<reference evidence="3" key="2">
    <citation type="submission" date="2020-10" db="UniProtKB">
        <authorList>
            <consortium name="WormBaseParasite"/>
        </authorList>
    </citation>
    <scope>IDENTIFICATION</scope>
</reference>
<name>A0A7E4V8I4_PANRE</name>
<keyword evidence="2" id="KW-1185">Reference proteome</keyword>